<protein>
    <submittedName>
        <fullName evidence="1">Uncharacterized protein</fullName>
    </submittedName>
</protein>
<name>A0A0F9PRK2_9ZZZZ</name>
<comment type="caution">
    <text evidence="1">The sequence shown here is derived from an EMBL/GenBank/DDBJ whole genome shotgun (WGS) entry which is preliminary data.</text>
</comment>
<gene>
    <name evidence="1" type="ORF">LCGC14_0794270</name>
</gene>
<accession>A0A0F9PRK2</accession>
<evidence type="ECO:0000313" key="1">
    <source>
        <dbReference type="EMBL" id="KKN34380.1"/>
    </source>
</evidence>
<reference evidence="1" key="1">
    <citation type="journal article" date="2015" name="Nature">
        <title>Complex archaea that bridge the gap between prokaryotes and eukaryotes.</title>
        <authorList>
            <person name="Spang A."/>
            <person name="Saw J.H."/>
            <person name="Jorgensen S.L."/>
            <person name="Zaremba-Niedzwiedzka K."/>
            <person name="Martijn J."/>
            <person name="Lind A.E."/>
            <person name="van Eijk R."/>
            <person name="Schleper C."/>
            <person name="Guy L."/>
            <person name="Ettema T.J."/>
        </authorList>
    </citation>
    <scope>NUCLEOTIDE SEQUENCE</scope>
</reference>
<dbReference type="EMBL" id="LAZR01002109">
    <property type="protein sequence ID" value="KKN34380.1"/>
    <property type="molecule type" value="Genomic_DNA"/>
</dbReference>
<dbReference type="AlphaFoldDB" id="A0A0F9PRK2"/>
<proteinExistence type="predicted"/>
<sequence>MNKEIKLCMNEYIKISRRELIKWAGLLYNTNYRPAQKVLHHIQHKLQNKKYVTEKPESAWEIFRELIVQVDNVQFADELFEELGLNTWEFVDAQEAIKIMQKKKKEIKE</sequence>
<organism evidence="1">
    <name type="scientific">marine sediment metagenome</name>
    <dbReference type="NCBI Taxonomy" id="412755"/>
    <lineage>
        <taxon>unclassified sequences</taxon>
        <taxon>metagenomes</taxon>
        <taxon>ecological metagenomes</taxon>
    </lineage>
</organism>